<evidence type="ECO:0000313" key="4">
    <source>
        <dbReference type="Proteomes" id="UP000215914"/>
    </source>
</evidence>
<feature type="region of interest" description="Disordered" evidence="2">
    <location>
        <begin position="1"/>
        <end position="110"/>
    </location>
</feature>
<feature type="coiled-coil region" evidence="1">
    <location>
        <begin position="399"/>
        <end position="441"/>
    </location>
</feature>
<organism evidence="3 4">
    <name type="scientific">Helianthus annuus</name>
    <name type="common">Common sunflower</name>
    <dbReference type="NCBI Taxonomy" id="4232"/>
    <lineage>
        <taxon>Eukaryota</taxon>
        <taxon>Viridiplantae</taxon>
        <taxon>Streptophyta</taxon>
        <taxon>Embryophyta</taxon>
        <taxon>Tracheophyta</taxon>
        <taxon>Spermatophyta</taxon>
        <taxon>Magnoliopsida</taxon>
        <taxon>eudicotyledons</taxon>
        <taxon>Gunneridae</taxon>
        <taxon>Pentapetalae</taxon>
        <taxon>asterids</taxon>
        <taxon>campanulids</taxon>
        <taxon>Asterales</taxon>
        <taxon>Asteraceae</taxon>
        <taxon>Asteroideae</taxon>
        <taxon>Heliantheae alliance</taxon>
        <taxon>Heliantheae</taxon>
        <taxon>Helianthus</taxon>
    </lineage>
</organism>
<keyword evidence="1" id="KW-0175">Coiled coil</keyword>
<dbReference type="AlphaFoldDB" id="A0A251UYU7"/>
<protein>
    <submittedName>
        <fullName evidence="3">Putative transposase, Ptta/En/Spm, plant</fullName>
    </submittedName>
</protein>
<gene>
    <name evidence="3" type="ORF">HannXRQ_Chr04g0100871</name>
</gene>
<keyword evidence="4" id="KW-1185">Reference proteome</keyword>
<dbReference type="EMBL" id="CM007893">
    <property type="protein sequence ID" value="OTG27511.1"/>
    <property type="molecule type" value="Genomic_DNA"/>
</dbReference>
<sequence length="467" mass="54402">MGELISSKKGTRQREVSKQNLEKPSCIKRGSKKHLVLVDEDDDEDNDISQAAGWEDDGNEGYSLRSQGYADQDDAYDDMDANNHNEIQGADSHDDSEGEDDALVQDQLQSPELEKAIEISKTNKRGPTMLHLVHTRKVDEREVIICNKFGQPVGPRTKEKDVVGKFSRFFGTIARNQSYAPMTYSSWHKVPHKDKMWEYVLEKYDVPYAAKTWVLKATGNAYKVHKCRFKKKHFYAYKDNKTRLMNRPKNIPVDDFSPLLRLWSNKDVEKRRLRAKEIRMSQKNMHTAGPISFAIIREEMRNDDPNKELPSLTKVFERTRKRTEGRAYLDTYDDTAMKIEQMKNYKPPEDGSVLVDPFTAVMNKEYDGYLRLYGRGVTKKMMEKMDGKEEPYMIPDGLMESFKADIEGEKTQLLEMRKEIEEEHQRKKAELKAMHKDFDNKQANFEATMRSIMEKLPIEVLQDLRDE</sequence>
<evidence type="ECO:0000256" key="1">
    <source>
        <dbReference type="SAM" id="Coils"/>
    </source>
</evidence>
<dbReference type="Pfam" id="PF03004">
    <property type="entry name" value="Transposase_24"/>
    <property type="match status" value="1"/>
</dbReference>
<feature type="compositionally biased region" description="Basic and acidic residues" evidence="2">
    <location>
        <begin position="12"/>
        <end position="21"/>
    </location>
</feature>
<dbReference type="PANTHER" id="PTHR33144:SF16">
    <property type="entry name" value="OS02G0129000 PROTEIN"/>
    <property type="match status" value="1"/>
</dbReference>
<evidence type="ECO:0000313" key="3">
    <source>
        <dbReference type="EMBL" id="OTG27511.1"/>
    </source>
</evidence>
<dbReference type="OMA" id="HRYESTR"/>
<dbReference type="PANTHER" id="PTHR33144">
    <property type="entry name" value="OS10G0409366 PROTEIN-RELATED"/>
    <property type="match status" value="1"/>
</dbReference>
<reference evidence="4" key="1">
    <citation type="journal article" date="2017" name="Nature">
        <title>The sunflower genome provides insights into oil metabolism, flowering and Asterid evolution.</title>
        <authorList>
            <person name="Badouin H."/>
            <person name="Gouzy J."/>
            <person name="Grassa C.J."/>
            <person name="Murat F."/>
            <person name="Staton S.E."/>
            <person name="Cottret L."/>
            <person name="Lelandais-Briere C."/>
            <person name="Owens G.L."/>
            <person name="Carrere S."/>
            <person name="Mayjonade B."/>
            <person name="Legrand L."/>
            <person name="Gill N."/>
            <person name="Kane N.C."/>
            <person name="Bowers J.E."/>
            <person name="Hubner S."/>
            <person name="Bellec A."/>
            <person name="Berard A."/>
            <person name="Berges H."/>
            <person name="Blanchet N."/>
            <person name="Boniface M.C."/>
            <person name="Brunel D."/>
            <person name="Catrice O."/>
            <person name="Chaidir N."/>
            <person name="Claudel C."/>
            <person name="Donnadieu C."/>
            <person name="Faraut T."/>
            <person name="Fievet G."/>
            <person name="Helmstetter N."/>
            <person name="King M."/>
            <person name="Knapp S.J."/>
            <person name="Lai Z."/>
            <person name="Le Paslier M.C."/>
            <person name="Lippi Y."/>
            <person name="Lorenzon L."/>
            <person name="Mandel J.R."/>
            <person name="Marage G."/>
            <person name="Marchand G."/>
            <person name="Marquand E."/>
            <person name="Bret-Mestries E."/>
            <person name="Morien E."/>
            <person name="Nambeesan S."/>
            <person name="Nguyen T."/>
            <person name="Pegot-Espagnet P."/>
            <person name="Pouilly N."/>
            <person name="Raftis F."/>
            <person name="Sallet E."/>
            <person name="Schiex T."/>
            <person name="Thomas J."/>
            <person name="Vandecasteele C."/>
            <person name="Vares D."/>
            <person name="Vear F."/>
            <person name="Vautrin S."/>
            <person name="Crespi M."/>
            <person name="Mangin B."/>
            <person name="Burke J.M."/>
            <person name="Salse J."/>
            <person name="Munos S."/>
            <person name="Vincourt P."/>
            <person name="Rieseberg L.H."/>
            <person name="Langlade N.B."/>
        </authorList>
    </citation>
    <scope>NUCLEOTIDE SEQUENCE [LARGE SCALE GENOMIC DNA]</scope>
    <source>
        <strain evidence="4">cv. SF193</strain>
    </source>
</reference>
<feature type="compositionally biased region" description="Acidic residues" evidence="2">
    <location>
        <begin position="71"/>
        <end position="80"/>
    </location>
</feature>
<dbReference type="STRING" id="4232.A0A251UYU7"/>
<dbReference type="Proteomes" id="UP000215914">
    <property type="component" value="Chromosome 4"/>
</dbReference>
<feature type="compositionally biased region" description="Acidic residues" evidence="2">
    <location>
        <begin position="38"/>
        <end position="47"/>
    </location>
</feature>
<proteinExistence type="predicted"/>
<accession>A0A251UYU7</accession>
<feature type="compositionally biased region" description="Acidic residues" evidence="2">
    <location>
        <begin position="94"/>
        <end position="103"/>
    </location>
</feature>
<evidence type="ECO:0000256" key="2">
    <source>
        <dbReference type="SAM" id="MobiDB-lite"/>
    </source>
</evidence>
<name>A0A251UYU7_HELAN</name>
<dbReference type="InParanoid" id="A0A251UYU7"/>
<dbReference type="InterPro" id="IPR004252">
    <property type="entry name" value="Probable_transposase_24"/>
</dbReference>